<gene>
    <name evidence="1" type="ORF">A9308_07470</name>
</gene>
<reference evidence="1 2" key="1">
    <citation type="submission" date="2016-06" db="EMBL/GenBank/DDBJ databases">
        <title>Draft genome of Moraxella atlantae CCUG 66109.</title>
        <authorList>
            <person name="Salva-Serra F."/>
            <person name="Engstrom-Jakobsson H."/>
            <person name="Thorell K."/>
            <person name="Gonzales-Siles L."/>
            <person name="Karlsson R."/>
            <person name="Boulund F."/>
            <person name="Engstrand L."/>
            <person name="Kristiansson E."/>
            <person name="Moore E."/>
        </authorList>
    </citation>
    <scope>NUCLEOTIDE SEQUENCE [LARGE SCALE GENOMIC DNA]</scope>
    <source>
        <strain evidence="1 2">CCUG 66109</strain>
    </source>
</reference>
<name>A0A1B8QBE3_9GAMM</name>
<dbReference type="Proteomes" id="UP000092508">
    <property type="component" value="Unassembled WGS sequence"/>
</dbReference>
<comment type="caution">
    <text evidence="1">The sequence shown here is derived from an EMBL/GenBank/DDBJ whole genome shotgun (WGS) entry which is preliminary data.</text>
</comment>
<dbReference type="EMBL" id="LZMZ01000027">
    <property type="protein sequence ID" value="OBX76765.1"/>
    <property type="molecule type" value="Genomic_DNA"/>
</dbReference>
<organism evidence="1 2">
    <name type="scientific">Faucicola atlantae</name>
    <dbReference type="NCBI Taxonomy" id="34059"/>
    <lineage>
        <taxon>Bacteria</taxon>
        <taxon>Pseudomonadati</taxon>
        <taxon>Pseudomonadota</taxon>
        <taxon>Gammaproteobacteria</taxon>
        <taxon>Moraxellales</taxon>
        <taxon>Moraxellaceae</taxon>
        <taxon>Faucicola</taxon>
    </lineage>
</organism>
<sequence>MSFLKFCQTAGKSPISDKFTRPTQYCLFANIVFEHYQPNWLTKGAIRMHFGRVALPSDFADLSCEQQLEVAKNLAKKHYEEYAQQIPYEGRIVNYFLKQDEKKSEKIFQNDFE</sequence>
<evidence type="ECO:0000313" key="2">
    <source>
        <dbReference type="Proteomes" id="UP000092508"/>
    </source>
</evidence>
<evidence type="ECO:0000313" key="1">
    <source>
        <dbReference type="EMBL" id="OBX76765.1"/>
    </source>
</evidence>
<dbReference type="AlphaFoldDB" id="A0A1B8QBE3"/>
<accession>A0A1B8QBE3</accession>
<protein>
    <submittedName>
        <fullName evidence="1">Uncharacterized protein</fullName>
    </submittedName>
</protein>
<dbReference type="RefSeq" id="WP_067237111.1">
    <property type="nucleotide sequence ID" value="NZ_LZMZ01000027.1"/>
</dbReference>
<proteinExistence type="predicted"/>